<feature type="transmembrane region" description="Helical" evidence="9">
    <location>
        <begin position="487"/>
        <end position="508"/>
    </location>
</feature>
<dbReference type="Gene3D" id="3.40.50.360">
    <property type="match status" value="1"/>
</dbReference>
<feature type="transmembrane region" description="Helical" evidence="9">
    <location>
        <begin position="334"/>
        <end position="354"/>
    </location>
</feature>
<keyword evidence="7 9" id="KW-1133">Transmembrane helix</keyword>
<proteinExistence type="predicted"/>
<organism evidence="11 12">
    <name type="scientific">Pseudosulfitobacter koreensis</name>
    <dbReference type="NCBI Taxonomy" id="2968472"/>
    <lineage>
        <taxon>Bacteria</taxon>
        <taxon>Pseudomonadati</taxon>
        <taxon>Pseudomonadota</taxon>
        <taxon>Alphaproteobacteria</taxon>
        <taxon>Rhodobacterales</taxon>
        <taxon>Roseobacteraceae</taxon>
        <taxon>Pseudosulfitobacter</taxon>
    </lineage>
</organism>
<protein>
    <submittedName>
        <fullName evidence="11">NAD(P)H-dependent oxidoreductase</fullName>
    </submittedName>
</protein>
<evidence type="ECO:0000256" key="9">
    <source>
        <dbReference type="SAM" id="Phobius"/>
    </source>
</evidence>
<accession>A0ABT1YZQ0</accession>
<dbReference type="InterPro" id="IPR003680">
    <property type="entry name" value="Flavodoxin_fold"/>
</dbReference>
<comment type="pathway">
    <text evidence="2">Quinol/quinone metabolism; menaquinone biosynthesis.</text>
</comment>
<dbReference type="RefSeq" id="WP_258294057.1">
    <property type="nucleotide sequence ID" value="NZ_JANKJG010000004.1"/>
</dbReference>
<feature type="transmembrane region" description="Helical" evidence="9">
    <location>
        <begin position="391"/>
        <end position="413"/>
    </location>
</feature>
<dbReference type="EMBL" id="JANKJG010000004">
    <property type="protein sequence ID" value="MCR8826367.1"/>
    <property type="molecule type" value="Genomic_DNA"/>
</dbReference>
<feature type="transmembrane region" description="Helical" evidence="9">
    <location>
        <begin position="283"/>
        <end position="303"/>
    </location>
</feature>
<evidence type="ECO:0000256" key="7">
    <source>
        <dbReference type="ARBA" id="ARBA00022989"/>
    </source>
</evidence>
<feature type="transmembrane region" description="Helical" evidence="9">
    <location>
        <begin position="254"/>
        <end position="271"/>
    </location>
</feature>
<reference evidence="11" key="1">
    <citation type="submission" date="2022-07" db="EMBL/GenBank/DDBJ databases">
        <title>Pseudosulfitobacter sp. strain AP-MA-4, whole genome sequence.</title>
        <authorList>
            <person name="Jiang Y."/>
        </authorList>
    </citation>
    <scope>NUCLEOTIDE SEQUENCE</scope>
    <source>
        <strain evidence="11">AP-MA-4</strain>
    </source>
</reference>
<evidence type="ECO:0000256" key="1">
    <source>
        <dbReference type="ARBA" id="ARBA00004141"/>
    </source>
</evidence>
<dbReference type="SUPFAM" id="SSF52218">
    <property type="entry name" value="Flavoproteins"/>
    <property type="match status" value="1"/>
</dbReference>
<keyword evidence="5" id="KW-0808">Transferase</keyword>
<name>A0ABT1YZQ0_9RHOB</name>
<evidence type="ECO:0000256" key="5">
    <source>
        <dbReference type="ARBA" id="ARBA00022679"/>
    </source>
</evidence>
<dbReference type="InterPro" id="IPR044878">
    <property type="entry name" value="UbiA_sf"/>
</dbReference>
<evidence type="ECO:0000313" key="11">
    <source>
        <dbReference type="EMBL" id="MCR8826367.1"/>
    </source>
</evidence>
<evidence type="ECO:0000256" key="4">
    <source>
        <dbReference type="ARBA" id="ARBA00022475"/>
    </source>
</evidence>
<evidence type="ECO:0000256" key="2">
    <source>
        <dbReference type="ARBA" id="ARBA00004863"/>
    </source>
</evidence>
<dbReference type="Pfam" id="PF01040">
    <property type="entry name" value="UbiA"/>
    <property type="match status" value="1"/>
</dbReference>
<evidence type="ECO:0000256" key="8">
    <source>
        <dbReference type="ARBA" id="ARBA00023136"/>
    </source>
</evidence>
<dbReference type="InterPro" id="IPR000537">
    <property type="entry name" value="UbiA_prenyltransferase"/>
</dbReference>
<dbReference type="Proteomes" id="UP001165396">
    <property type="component" value="Unassembled WGS sequence"/>
</dbReference>
<feature type="transmembrane region" description="Helical" evidence="9">
    <location>
        <begin position="360"/>
        <end position="379"/>
    </location>
</feature>
<dbReference type="InterPro" id="IPR029039">
    <property type="entry name" value="Flavoprotein-like_sf"/>
</dbReference>
<feature type="transmembrane region" description="Helical" evidence="9">
    <location>
        <begin position="520"/>
        <end position="541"/>
    </location>
</feature>
<sequence>MQITDKLQRVFHERSKKAATHARGQYRARAPVSFAVLSPLKVLVILGHPRGAASFCGALAERYLEGAQAVGCDVRMVDLAALDFDQNMSFATPRLQTMEPSLVAVRDDIEWAEHFVFVYPTWWGTYPALLKGFLDRILQPDWAFREISGGTGFEGLLSGRTAELITTMDTPALVQSLINKAPGRNAMARATLGFCGIEVTCHTRFGPVNRSTSAERDRWLENIEARARNLVRGPRPPVRRAWAAVKPWLTAFRLQFYPMTFLAYLIGAFLGSEDGAFDHLQFWTGYLFMFTLEAATVFSNDLFDFESDRRNRFWGPFSGGSRVLHLRALTQERLTTGVWLTLMLALLLAGAMIAMSGSPWLVGGLAIGLAILAIGYTVPPLKLSYRTLGEVDVGVTHSFFPILLGMALQGGSVARPEPWLIALPMCLSILPAIILSGVPDHDADRAVSKNTIAVRFGIRPAFAVSAIFAVVAATLAALLQFYLLPGIYGTVPTVLVLAHAVLLVRRLMTEYGEDAKPRRIDTTMVLALSYILWFCVLPLIAM</sequence>
<evidence type="ECO:0000256" key="6">
    <source>
        <dbReference type="ARBA" id="ARBA00022692"/>
    </source>
</evidence>
<feature type="transmembrane region" description="Helical" evidence="9">
    <location>
        <begin position="419"/>
        <end position="439"/>
    </location>
</feature>
<dbReference type="Gene3D" id="1.20.120.1780">
    <property type="entry name" value="UbiA prenyltransferase"/>
    <property type="match status" value="1"/>
</dbReference>
<dbReference type="Gene3D" id="1.10.357.140">
    <property type="entry name" value="UbiA prenyltransferase"/>
    <property type="match status" value="1"/>
</dbReference>
<evidence type="ECO:0000256" key="3">
    <source>
        <dbReference type="ARBA" id="ARBA00022428"/>
    </source>
</evidence>
<comment type="caution">
    <text evidence="11">The sequence shown here is derived from an EMBL/GenBank/DDBJ whole genome shotgun (WGS) entry which is preliminary data.</text>
</comment>
<dbReference type="CDD" id="cd13962">
    <property type="entry name" value="PT_UbiA_UBIAD1"/>
    <property type="match status" value="1"/>
</dbReference>
<gene>
    <name evidence="11" type="ORF">NTA49_07450</name>
</gene>
<keyword evidence="4" id="KW-1003">Cell membrane</keyword>
<evidence type="ECO:0000259" key="10">
    <source>
        <dbReference type="Pfam" id="PF02525"/>
    </source>
</evidence>
<dbReference type="InterPro" id="IPR026046">
    <property type="entry name" value="UBIAD1"/>
</dbReference>
<keyword evidence="6 9" id="KW-0812">Transmembrane</keyword>
<evidence type="ECO:0000313" key="12">
    <source>
        <dbReference type="Proteomes" id="UP001165396"/>
    </source>
</evidence>
<keyword evidence="8 9" id="KW-0472">Membrane</keyword>
<feature type="domain" description="Flavodoxin-like fold" evidence="10">
    <location>
        <begin position="41"/>
        <end position="221"/>
    </location>
</feature>
<dbReference type="Pfam" id="PF02525">
    <property type="entry name" value="Flavodoxin_2"/>
    <property type="match status" value="1"/>
</dbReference>
<feature type="transmembrane region" description="Helical" evidence="9">
    <location>
        <begin position="460"/>
        <end position="481"/>
    </location>
</feature>
<dbReference type="PANTHER" id="PTHR13929:SF0">
    <property type="entry name" value="UBIA PRENYLTRANSFERASE DOMAIN-CONTAINING PROTEIN 1"/>
    <property type="match status" value="1"/>
</dbReference>
<keyword evidence="12" id="KW-1185">Reference proteome</keyword>
<comment type="subcellular location">
    <subcellularLocation>
        <location evidence="1">Membrane</location>
        <topology evidence="1">Multi-pass membrane protein</topology>
    </subcellularLocation>
</comment>
<dbReference type="PANTHER" id="PTHR13929">
    <property type="entry name" value="1,4-DIHYDROXY-2-NAPHTHOATE OCTAPRENYLTRANSFERASE"/>
    <property type="match status" value="1"/>
</dbReference>
<keyword evidence="3" id="KW-0474">Menaquinone biosynthesis</keyword>